<dbReference type="RefSeq" id="WP_127077777.1">
    <property type="nucleotide sequence ID" value="NZ_RSCL01000001.1"/>
</dbReference>
<comment type="caution">
    <text evidence="2">The sequence shown here is derived from an EMBL/GenBank/DDBJ whole genome shotgun (WGS) entry which is preliminary data.</text>
</comment>
<evidence type="ECO:0000256" key="1">
    <source>
        <dbReference type="SAM" id="Phobius"/>
    </source>
</evidence>
<dbReference type="AlphaFoldDB" id="A0A433VTZ5"/>
<keyword evidence="1" id="KW-1133">Transmembrane helix</keyword>
<organism evidence="2 3">
    <name type="scientific">Dulcicalothrix desertica PCC 7102</name>
    <dbReference type="NCBI Taxonomy" id="232991"/>
    <lineage>
        <taxon>Bacteria</taxon>
        <taxon>Bacillati</taxon>
        <taxon>Cyanobacteriota</taxon>
        <taxon>Cyanophyceae</taxon>
        <taxon>Nostocales</taxon>
        <taxon>Calotrichaceae</taxon>
        <taxon>Dulcicalothrix</taxon>
    </lineage>
</organism>
<feature type="transmembrane region" description="Helical" evidence="1">
    <location>
        <begin position="15"/>
        <end position="35"/>
    </location>
</feature>
<protein>
    <recommendedName>
        <fullName evidence="4">DUF3177 domain-containing protein</fullName>
    </recommendedName>
</protein>
<keyword evidence="3" id="KW-1185">Reference proteome</keyword>
<accession>A0A433VTZ5</accession>
<keyword evidence="1" id="KW-0812">Transmembrane</keyword>
<dbReference type="EMBL" id="RSCL01000001">
    <property type="protein sequence ID" value="RUT09571.1"/>
    <property type="molecule type" value="Genomic_DNA"/>
</dbReference>
<sequence length="197" mass="22411">MGNEGWYRGLVWLDYRLAILFTVVIPLILLIWAFVQKAQPIQHLLMIYWRVASLLAITLYLMIAQYPVAFLSGLLARILVPISLWFWVDLNDEIEYQSGALKLIFTSWRWATTFYCILGIIALTPALGCGFSDTAIKTSTCQLWLEAPLAFKDIFHGNTKVPFLGILGILGLIIYVIYLSYFVIVRLGKQGRSATEQ</sequence>
<evidence type="ECO:0000313" key="3">
    <source>
        <dbReference type="Proteomes" id="UP000271624"/>
    </source>
</evidence>
<name>A0A433VTZ5_9CYAN</name>
<feature type="transmembrane region" description="Helical" evidence="1">
    <location>
        <begin position="163"/>
        <end position="184"/>
    </location>
</feature>
<keyword evidence="1" id="KW-0472">Membrane</keyword>
<reference evidence="2" key="1">
    <citation type="submission" date="2018-12" db="EMBL/GenBank/DDBJ databases">
        <authorList>
            <person name="Will S."/>
            <person name="Neumann-Schaal M."/>
            <person name="Henke P."/>
        </authorList>
    </citation>
    <scope>NUCLEOTIDE SEQUENCE</scope>
    <source>
        <strain evidence="2">PCC 7102</strain>
    </source>
</reference>
<dbReference type="InterPro" id="IPR021515">
    <property type="entry name" value="DUF3177"/>
</dbReference>
<dbReference type="OrthoDB" id="517164at2"/>
<dbReference type="Proteomes" id="UP000271624">
    <property type="component" value="Unassembled WGS sequence"/>
</dbReference>
<dbReference type="Pfam" id="PF11375">
    <property type="entry name" value="DUF3177"/>
    <property type="match status" value="1"/>
</dbReference>
<evidence type="ECO:0008006" key="4">
    <source>
        <dbReference type="Google" id="ProtNLM"/>
    </source>
</evidence>
<proteinExistence type="predicted"/>
<feature type="transmembrane region" description="Helical" evidence="1">
    <location>
        <begin position="47"/>
        <end position="63"/>
    </location>
</feature>
<feature type="transmembrane region" description="Helical" evidence="1">
    <location>
        <begin position="108"/>
        <end position="127"/>
    </location>
</feature>
<gene>
    <name evidence="2" type="ORF">DSM106972_000650</name>
</gene>
<reference evidence="2" key="2">
    <citation type="journal article" date="2019" name="Genome Biol. Evol.">
        <title>Day and night: Metabolic profiles and evolutionary relationships of six axenic non-marine cyanobacteria.</title>
        <authorList>
            <person name="Will S.E."/>
            <person name="Henke P."/>
            <person name="Boedeker C."/>
            <person name="Huang S."/>
            <person name="Brinkmann H."/>
            <person name="Rohde M."/>
            <person name="Jarek M."/>
            <person name="Friedl T."/>
            <person name="Seufert S."/>
            <person name="Schumacher M."/>
            <person name="Overmann J."/>
            <person name="Neumann-Schaal M."/>
            <person name="Petersen J."/>
        </authorList>
    </citation>
    <scope>NUCLEOTIDE SEQUENCE [LARGE SCALE GENOMIC DNA]</scope>
    <source>
        <strain evidence="2">PCC 7102</strain>
    </source>
</reference>
<evidence type="ECO:0000313" key="2">
    <source>
        <dbReference type="EMBL" id="RUT09571.1"/>
    </source>
</evidence>